<evidence type="ECO:0000256" key="3">
    <source>
        <dbReference type="ARBA" id="ARBA00022563"/>
    </source>
</evidence>
<dbReference type="GO" id="GO:0004488">
    <property type="term" value="F:methylenetetrahydrofolate dehydrogenase (NADP+) activity"/>
    <property type="evidence" value="ECO:0007669"/>
    <property type="project" value="UniProtKB-UniRule"/>
</dbReference>
<dbReference type="SUPFAM" id="SSF53223">
    <property type="entry name" value="Aminoacid dehydrogenase-like, N-terminal domain"/>
    <property type="match status" value="1"/>
</dbReference>
<evidence type="ECO:0000256" key="2">
    <source>
        <dbReference type="ARBA" id="ARBA00011738"/>
    </source>
</evidence>
<evidence type="ECO:0000256" key="6">
    <source>
        <dbReference type="ARBA" id="ARBA00022801"/>
    </source>
</evidence>
<dbReference type="EC" id="3.5.4.9" evidence="12"/>
<comment type="caution">
    <text evidence="15">The sequence shown here is derived from an EMBL/GenBank/DDBJ whole genome shotgun (WGS) entry which is preliminary data.</text>
</comment>
<gene>
    <name evidence="12" type="primary">folD</name>
    <name evidence="15" type="ORF">COX41_01255</name>
</gene>
<dbReference type="AlphaFoldDB" id="A0A2G9YKK9"/>
<evidence type="ECO:0000256" key="12">
    <source>
        <dbReference type="HAMAP-Rule" id="MF_01576"/>
    </source>
</evidence>
<dbReference type="Gene3D" id="3.40.50.720">
    <property type="entry name" value="NAD(P)-binding Rossmann-like Domain"/>
    <property type="match status" value="1"/>
</dbReference>
<evidence type="ECO:0000256" key="10">
    <source>
        <dbReference type="ARBA" id="ARBA00023167"/>
    </source>
</evidence>
<dbReference type="Gene3D" id="3.40.50.10860">
    <property type="entry name" value="Leucine Dehydrogenase, chain A, domain 1"/>
    <property type="match status" value="1"/>
</dbReference>
<evidence type="ECO:0000313" key="16">
    <source>
        <dbReference type="Proteomes" id="UP000231292"/>
    </source>
</evidence>
<keyword evidence="9 12" id="KW-0368">Histidine biosynthesis</keyword>
<dbReference type="Pfam" id="PF00763">
    <property type="entry name" value="THF_DHG_CYH"/>
    <property type="match status" value="1"/>
</dbReference>
<dbReference type="FunFam" id="3.40.50.10860:FF:000005">
    <property type="entry name" value="C-1-tetrahydrofolate synthase, cytoplasmic, putative"/>
    <property type="match status" value="1"/>
</dbReference>
<dbReference type="PANTHER" id="PTHR48099:SF5">
    <property type="entry name" value="C-1-TETRAHYDROFOLATE SYNTHASE, CYTOPLASMIC"/>
    <property type="match status" value="1"/>
</dbReference>
<dbReference type="GO" id="GO:0035999">
    <property type="term" value="P:tetrahydrofolate interconversion"/>
    <property type="evidence" value="ECO:0007669"/>
    <property type="project" value="UniProtKB-UniRule"/>
</dbReference>
<dbReference type="InterPro" id="IPR020631">
    <property type="entry name" value="THF_DH/CycHdrlase_NAD-bd_dom"/>
</dbReference>
<dbReference type="CDD" id="cd01080">
    <property type="entry name" value="NAD_bind_m-THF_DH_Cyclohyd"/>
    <property type="match status" value="1"/>
</dbReference>
<dbReference type="InterPro" id="IPR020630">
    <property type="entry name" value="THF_DH/CycHdrlase_cat_dom"/>
</dbReference>
<dbReference type="GO" id="GO:0006164">
    <property type="term" value="P:purine nucleotide biosynthetic process"/>
    <property type="evidence" value="ECO:0007669"/>
    <property type="project" value="UniProtKB-KW"/>
</dbReference>
<dbReference type="EMBL" id="PCRK01000023">
    <property type="protein sequence ID" value="PIP19766.1"/>
    <property type="molecule type" value="Genomic_DNA"/>
</dbReference>
<keyword evidence="6 12" id="KW-0378">Hydrolase</keyword>
<feature type="binding site" evidence="12">
    <location>
        <begin position="161"/>
        <end position="163"/>
    </location>
    <ligand>
        <name>NADP(+)</name>
        <dbReference type="ChEBI" id="CHEBI:58349"/>
    </ligand>
</feature>
<feature type="binding site" evidence="12">
    <location>
        <position position="230"/>
    </location>
    <ligand>
        <name>NADP(+)</name>
        <dbReference type="ChEBI" id="CHEBI:58349"/>
    </ligand>
</feature>
<sequence length="280" mass="30145">MAKLLEGKPIAEKIKEEIKQEVQALKHKPVLASIMAGENAGAVSYVKSQTKVAENLGIEYKLHNLAQDTSEATLIDFIKKLNADKSVNGIIIQMPLPAQIDYKKISQFILPEKDVEGMHPVNIGKIVFGKAKILPCTAAAVMELLKETGVDLYGKEAVVVGHSEIVGKPLSLLLLDKFATVTVCHIGTSKAGKLEEHVRTAEILIVAVGKAGLIKGDWVKEGAIVIDVGINRVADKIVGDLEFEPAEKHASWITPVPGGVGPLTVTMLMRNLVEAAKLQQ</sequence>
<dbReference type="SUPFAM" id="SSF51735">
    <property type="entry name" value="NAD(P)-binding Rossmann-fold domains"/>
    <property type="match status" value="1"/>
</dbReference>
<evidence type="ECO:0000259" key="13">
    <source>
        <dbReference type="Pfam" id="PF00763"/>
    </source>
</evidence>
<dbReference type="GO" id="GO:0009086">
    <property type="term" value="P:methionine biosynthetic process"/>
    <property type="evidence" value="ECO:0007669"/>
    <property type="project" value="UniProtKB-KW"/>
</dbReference>
<keyword evidence="11 12" id="KW-0511">Multifunctional enzyme</keyword>
<reference evidence="15 16" key="1">
    <citation type="submission" date="2017-09" db="EMBL/GenBank/DDBJ databases">
        <title>Depth-based differentiation of microbial function through sediment-hosted aquifers and enrichment of novel symbionts in the deep terrestrial subsurface.</title>
        <authorList>
            <person name="Probst A.J."/>
            <person name="Ladd B."/>
            <person name="Jarett J.K."/>
            <person name="Geller-Mcgrath D.E."/>
            <person name="Sieber C.M."/>
            <person name="Emerson J.B."/>
            <person name="Anantharaman K."/>
            <person name="Thomas B.C."/>
            <person name="Malmstrom R."/>
            <person name="Stieglmeier M."/>
            <person name="Klingl A."/>
            <person name="Woyke T."/>
            <person name="Ryan C.M."/>
            <person name="Banfield J.F."/>
        </authorList>
    </citation>
    <scope>NUCLEOTIDE SEQUENCE [LARGE SCALE GENOMIC DNA]</scope>
    <source>
        <strain evidence="15">CG23_combo_of_CG06-09_8_20_14_all_41_10</strain>
    </source>
</reference>
<dbReference type="UniPathway" id="UPA00193"/>
<dbReference type="GO" id="GO:0005829">
    <property type="term" value="C:cytosol"/>
    <property type="evidence" value="ECO:0007669"/>
    <property type="project" value="TreeGrafter"/>
</dbReference>
<evidence type="ECO:0000256" key="5">
    <source>
        <dbReference type="ARBA" id="ARBA00022755"/>
    </source>
</evidence>
<comment type="similarity">
    <text evidence="12">Belongs to the tetrahydrofolate dehydrogenase/cyclohydrolase family.</text>
</comment>
<organism evidence="15 16">
    <name type="scientific">Candidatus Sherwoodlollariibacterium unditelluris</name>
    <dbReference type="NCBI Taxonomy" id="1974757"/>
    <lineage>
        <taxon>Bacteria</taxon>
        <taxon>Pseudomonadati</taxon>
        <taxon>Candidatus Omnitrophota</taxon>
        <taxon>Candidatus Sherwoodlollariibacterium</taxon>
    </lineage>
</organism>
<accession>A0A2G9YKK9</accession>
<evidence type="ECO:0000256" key="8">
    <source>
        <dbReference type="ARBA" id="ARBA00023002"/>
    </source>
</evidence>
<feature type="domain" description="Tetrahydrofolate dehydrogenase/cyclohydrolase catalytic" evidence="13">
    <location>
        <begin position="5"/>
        <end position="116"/>
    </location>
</feature>
<dbReference type="InterPro" id="IPR046346">
    <property type="entry name" value="Aminoacid_DH-like_N_sf"/>
</dbReference>
<keyword evidence="8 12" id="KW-0560">Oxidoreductase</keyword>
<keyword evidence="10 12" id="KW-0486">Methionine biosynthesis</keyword>
<keyword evidence="5 12" id="KW-0658">Purine biosynthesis</keyword>
<dbReference type="PANTHER" id="PTHR48099">
    <property type="entry name" value="C-1-TETRAHYDROFOLATE SYNTHASE, CYTOPLASMIC-RELATED"/>
    <property type="match status" value="1"/>
</dbReference>
<dbReference type="GO" id="GO:0000105">
    <property type="term" value="P:L-histidine biosynthetic process"/>
    <property type="evidence" value="ECO:0007669"/>
    <property type="project" value="UniProtKB-KW"/>
</dbReference>
<comment type="catalytic activity">
    <reaction evidence="12">
        <text>(6R)-5,10-methylene-5,6,7,8-tetrahydrofolate + NADP(+) = (6R)-5,10-methenyltetrahydrofolate + NADPH</text>
        <dbReference type="Rhea" id="RHEA:22812"/>
        <dbReference type="ChEBI" id="CHEBI:15636"/>
        <dbReference type="ChEBI" id="CHEBI:57455"/>
        <dbReference type="ChEBI" id="CHEBI:57783"/>
        <dbReference type="ChEBI" id="CHEBI:58349"/>
        <dbReference type="EC" id="1.5.1.5"/>
    </reaction>
</comment>
<dbReference type="InterPro" id="IPR000672">
    <property type="entry name" value="THF_DH/CycHdrlase"/>
</dbReference>
<dbReference type="Proteomes" id="UP000231292">
    <property type="component" value="Unassembled WGS sequence"/>
</dbReference>
<evidence type="ECO:0000313" key="15">
    <source>
        <dbReference type="EMBL" id="PIP19766.1"/>
    </source>
</evidence>
<name>A0A2G9YKK9_9BACT</name>
<comment type="catalytic activity">
    <reaction evidence="12">
        <text>(6R)-5,10-methenyltetrahydrofolate + H2O = (6R)-10-formyltetrahydrofolate + H(+)</text>
        <dbReference type="Rhea" id="RHEA:23700"/>
        <dbReference type="ChEBI" id="CHEBI:15377"/>
        <dbReference type="ChEBI" id="CHEBI:15378"/>
        <dbReference type="ChEBI" id="CHEBI:57455"/>
        <dbReference type="ChEBI" id="CHEBI:195366"/>
        <dbReference type="EC" id="3.5.4.9"/>
    </reaction>
</comment>
<evidence type="ECO:0000256" key="11">
    <source>
        <dbReference type="ARBA" id="ARBA00023268"/>
    </source>
</evidence>
<evidence type="ECO:0000256" key="4">
    <source>
        <dbReference type="ARBA" id="ARBA00022605"/>
    </source>
</evidence>
<feature type="binding site" evidence="12">
    <location>
        <position position="186"/>
    </location>
    <ligand>
        <name>NADP(+)</name>
        <dbReference type="ChEBI" id="CHEBI:58349"/>
    </ligand>
</feature>
<keyword evidence="7 12" id="KW-0521">NADP</keyword>
<evidence type="ECO:0000256" key="1">
    <source>
        <dbReference type="ARBA" id="ARBA00004777"/>
    </source>
</evidence>
<evidence type="ECO:0000259" key="14">
    <source>
        <dbReference type="Pfam" id="PF02882"/>
    </source>
</evidence>
<proteinExistence type="inferred from homology"/>
<comment type="function">
    <text evidence="12">Catalyzes the oxidation of 5,10-methylenetetrahydrofolate to 5,10-methenyltetrahydrofolate and then the hydrolysis of 5,10-methenyltetrahydrofolate to 10-formyltetrahydrofolate.</text>
</comment>
<dbReference type="InterPro" id="IPR036291">
    <property type="entry name" value="NAD(P)-bd_dom_sf"/>
</dbReference>
<keyword evidence="3 12" id="KW-0554">One-carbon metabolism</keyword>
<dbReference type="FunFam" id="3.40.50.720:FF:000094">
    <property type="entry name" value="Bifunctional protein FolD"/>
    <property type="match status" value="1"/>
</dbReference>
<keyword evidence="4 12" id="KW-0028">Amino-acid biosynthesis</keyword>
<dbReference type="EC" id="1.5.1.5" evidence="12"/>
<dbReference type="GO" id="GO:0004477">
    <property type="term" value="F:methenyltetrahydrofolate cyclohydrolase activity"/>
    <property type="evidence" value="ECO:0007669"/>
    <property type="project" value="UniProtKB-UniRule"/>
</dbReference>
<comment type="pathway">
    <text evidence="1 12">One-carbon metabolism; tetrahydrofolate interconversion.</text>
</comment>
<evidence type="ECO:0000256" key="7">
    <source>
        <dbReference type="ARBA" id="ARBA00022857"/>
    </source>
</evidence>
<dbReference type="HAMAP" id="MF_01576">
    <property type="entry name" value="THF_DHG_CYH"/>
    <property type="match status" value="1"/>
</dbReference>
<dbReference type="PRINTS" id="PR00085">
    <property type="entry name" value="THFDHDRGNASE"/>
</dbReference>
<evidence type="ECO:0000256" key="9">
    <source>
        <dbReference type="ARBA" id="ARBA00023102"/>
    </source>
</evidence>
<comment type="subunit">
    <text evidence="2 12">Homodimer.</text>
</comment>
<feature type="domain" description="Tetrahydrofolate dehydrogenase/cyclohydrolase NAD(P)-binding" evidence="14">
    <location>
        <begin position="135"/>
        <end position="279"/>
    </location>
</feature>
<protein>
    <recommendedName>
        <fullName evidence="12">Bifunctional protein FolD</fullName>
    </recommendedName>
    <domain>
        <recommendedName>
            <fullName evidence="12">Methylenetetrahydrofolate dehydrogenase</fullName>
            <ecNumber evidence="12">1.5.1.5</ecNumber>
        </recommendedName>
    </domain>
    <domain>
        <recommendedName>
            <fullName evidence="12">Methenyltetrahydrofolate cyclohydrolase</fullName>
            <ecNumber evidence="12">3.5.4.9</ecNumber>
        </recommendedName>
    </domain>
</protein>
<dbReference type="Pfam" id="PF02882">
    <property type="entry name" value="THF_DHG_CYH_C"/>
    <property type="match status" value="1"/>
</dbReference>